<evidence type="ECO:0000313" key="1">
    <source>
        <dbReference type="EMBL" id="MEQ2302012.1"/>
    </source>
</evidence>
<reference evidence="1 2" key="1">
    <citation type="submission" date="2021-06" db="EMBL/GenBank/DDBJ databases">
        <authorList>
            <person name="Palmer J.M."/>
        </authorList>
    </citation>
    <scope>NUCLEOTIDE SEQUENCE [LARGE SCALE GENOMIC DNA]</scope>
    <source>
        <strain evidence="1 2">AS_MEX2019</strain>
        <tissue evidence="1">Muscle</tissue>
    </source>
</reference>
<accession>A0ABV0Z8B3</accession>
<keyword evidence="2" id="KW-1185">Reference proteome</keyword>
<comment type="caution">
    <text evidence="1">The sequence shown here is derived from an EMBL/GenBank/DDBJ whole genome shotgun (WGS) entry which is preliminary data.</text>
</comment>
<evidence type="ECO:0000313" key="2">
    <source>
        <dbReference type="Proteomes" id="UP001469553"/>
    </source>
</evidence>
<sequence>MSTSGLLRIVQYKSLGSSPASLYLAPKSNIRGSPEVFFEQYFSTFYLDFSSFVTFFSQLSDHFKRIALFYLLKVLTFDLGVSEVIKKPLELKE</sequence>
<organism evidence="1 2">
    <name type="scientific">Ameca splendens</name>
    <dbReference type="NCBI Taxonomy" id="208324"/>
    <lineage>
        <taxon>Eukaryota</taxon>
        <taxon>Metazoa</taxon>
        <taxon>Chordata</taxon>
        <taxon>Craniata</taxon>
        <taxon>Vertebrata</taxon>
        <taxon>Euteleostomi</taxon>
        <taxon>Actinopterygii</taxon>
        <taxon>Neopterygii</taxon>
        <taxon>Teleostei</taxon>
        <taxon>Neoteleostei</taxon>
        <taxon>Acanthomorphata</taxon>
        <taxon>Ovalentaria</taxon>
        <taxon>Atherinomorphae</taxon>
        <taxon>Cyprinodontiformes</taxon>
        <taxon>Goodeidae</taxon>
        <taxon>Ameca</taxon>
    </lineage>
</organism>
<name>A0ABV0Z8B3_9TELE</name>
<gene>
    <name evidence="1" type="ORF">AMECASPLE_002007</name>
</gene>
<dbReference type="Proteomes" id="UP001469553">
    <property type="component" value="Unassembled WGS sequence"/>
</dbReference>
<proteinExistence type="predicted"/>
<dbReference type="EMBL" id="JAHRIP010056499">
    <property type="protein sequence ID" value="MEQ2302012.1"/>
    <property type="molecule type" value="Genomic_DNA"/>
</dbReference>
<protein>
    <submittedName>
        <fullName evidence="1">Uncharacterized protein</fullName>
    </submittedName>
</protein>